<sequence>MLKRWRKHNLLWLFCLGHNFVLEKRGER</sequence>
<name>A0AAD6VZQ6_9ROSI</name>
<comment type="caution">
    <text evidence="1">The sequence shown here is derived from an EMBL/GenBank/DDBJ whole genome shotgun (WGS) entry which is preliminary data.</text>
</comment>
<evidence type="ECO:0000313" key="2">
    <source>
        <dbReference type="Proteomes" id="UP001164929"/>
    </source>
</evidence>
<accession>A0AAD6VZQ6</accession>
<keyword evidence="2" id="KW-1185">Reference proteome</keyword>
<protein>
    <submittedName>
        <fullName evidence="1">Uncharacterized protein</fullName>
    </submittedName>
</protein>
<dbReference type="EMBL" id="JAQIZT010000006">
    <property type="protein sequence ID" value="KAJ6993394.1"/>
    <property type="molecule type" value="Genomic_DNA"/>
</dbReference>
<reference evidence="1" key="1">
    <citation type="journal article" date="2023" name="Mol. Ecol. Resour.">
        <title>Chromosome-level genome assembly of a triploid poplar Populus alba 'Berolinensis'.</title>
        <authorList>
            <person name="Chen S."/>
            <person name="Yu Y."/>
            <person name="Wang X."/>
            <person name="Wang S."/>
            <person name="Zhang T."/>
            <person name="Zhou Y."/>
            <person name="He R."/>
            <person name="Meng N."/>
            <person name="Wang Y."/>
            <person name="Liu W."/>
            <person name="Liu Z."/>
            <person name="Liu J."/>
            <person name="Guo Q."/>
            <person name="Huang H."/>
            <person name="Sederoff R.R."/>
            <person name="Wang G."/>
            <person name="Qu G."/>
            <person name="Chen S."/>
        </authorList>
    </citation>
    <scope>NUCLEOTIDE SEQUENCE</scope>
    <source>
        <strain evidence="1">SC-2020</strain>
    </source>
</reference>
<evidence type="ECO:0000313" key="1">
    <source>
        <dbReference type="EMBL" id="KAJ6993394.1"/>
    </source>
</evidence>
<proteinExistence type="predicted"/>
<dbReference type="Proteomes" id="UP001164929">
    <property type="component" value="Chromosome 6"/>
</dbReference>
<organism evidence="1 2">
    <name type="scientific">Populus alba x Populus x berolinensis</name>
    <dbReference type="NCBI Taxonomy" id="444605"/>
    <lineage>
        <taxon>Eukaryota</taxon>
        <taxon>Viridiplantae</taxon>
        <taxon>Streptophyta</taxon>
        <taxon>Embryophyta</taxon>
        <taxon>Tracheophyta</taxon>
        <taxon>Spermatophyta</taxon>
        <taxon>Magnoliopsida</taxon>
        <taxon>eudicotyledons</taxon>
        <taxon>Gunneridae</taxon>
        <taxon>Pentapetalae</taxon>
        <taxon>rosids</taxon>
        <taxon>fabids</taxon>
        <taxon>Malpighiales</taxon>
        <taxon>Salicaceae</taxon>
        <taxon>Saliceae</taxon>
        <taxon>Populus</taxon>
    </lineage>
</organism>
<gene>
    <name evidence="1" type="ORF">NC653_016507</name>
</gene>
<dbReference type="AlphaFoldDB" id="A0AAD6VZQ6"/>